<dbReference type="InterPro" id="IPR007219">
    <property type="entry name" value="XnlR_reg_dom"/>
</dbReference>
<dbReference type="GO" id="GO:0003677">
    <property type="term" value="F:DNA binding"/>
    <property type="evidence" value="ECO:0007669"/>
    <property type="project" value="InterPro"/>
</dbReference>
<dbReference type="OrthoDB" id="103819at2759"/>
<dbReference type="AlphaFoldDB" id="A0A9W8VAA5"/>
<dbReference type="PANTHER" id="PTHR46910:SF5">
    <property type="entry name" value="ZN(II)2CYS6 TRANSCRIPTION FACTOR (EUROFUNG)"/>
    <property type="match status" value="1"/>
</dbReference>
<dbReference type="CDD" id="cd12148">
    <property type="entry name" value="fungal_TF_MHR"/>
    <property type="match status" value="1"/>
</dbReference>
<organism evidence="4 5">
    <name type="scientific">Fusarium torreyae</name>
    <dbReference type="NCBI Taxonomy" id="1237075"/>
    <lineage>
        <taxon>Eukaryota</taxon>
        <taxon>Fungi</taxon>
        <taxon>Dikarya</taxon>
        <taxon>Ascomycota</taxon>
        <taxon>Pezizomycotina</taxon>
        <taxon>Sordariomycetes</taxon>
        <taxon>Hypocreomycetidae</taxon>
        <taxon>Hypocreales</taxon>
        <taxon>Nectriaceae</taxon>
        <taxon>Fusarium</taxon>
    </lineage>
</organism>
<proteinExistence type="predicted"/>
<comment type="caution">
    <text evidence="4">The sequence shown here is derived from an EMBL/GenBank/DDBJ whole genome shotgun (WGS) entry which is preliminary data.</text>
</comment>
<feature type="region of interest" description="Disordered" evidence="2">
    <location>
        <begin position="1"/>
        <end position="58"/>
    </location>
</feature>
<dbReference type="GO" id="GO:0003700">
    <property type="term" value="F:DNA-binding transcription factor activity"/>
    <property type="evidence" value="ECO:0007669"/>
    <property type="project" value="InterPro"/>
</dbReference>
<dbReference type="InterPro" id="IPR050987">
    <property type="entry name" value="AtrR-like"/>
</dbReference>
<evidence type="ECO:0000313" key="4">
    <source>
        <dbReference type="EMBL" id="KAJ4250920.1"/>
    </source>
</evidence>
<reference evidence="4" key="1">
    <citation type="submission" date="2022-09" db="EMBL/GenBank/DDBJ databases">
        <title>Fusarium specimens isolated from Avocado Roots.</title>
        <authorList>
            <person name="Stajich J."/>
            <person name="Roper C."/>
            <person name="Heimlech-Rivalta G."/>
        </authorList>
    </citation>
    <scope>NUCLEOTIDE SEQUENCE</scope>
    <source>
        <strain evidence="4">CF00136</strain>
    </source>
</reference>
<dbReference type="Proteomes" id="UP001152049">
    <property type="component" value="Unassembled WGS sequence"/>
</dbReference>
<dbReference type="PANTHER" id="PTHR46910">
    <property type="entry name" value="TRANSCRIPTION FACTOR PDR1"/>
    <property type="match status" value="1"/>
</dbReference>
<dbReference type="SMART" id="SM00906">
    <property type="entry name" value="Fungal_trans"/>
    <property type="match status" value="1"/>
</dbReference>
<dbReference type="GO" id="GO:0008270">
    <property type="term" value="F:zinc ion binding"/>
    <property type="evidence" value="ECO:0007669"/>
    <property type="project" value="InterPro"/>
</dbReference>
<feature type="compositionally biased region" description="Basic and acidic residues" evidence="2">
    <location>
        <begin position="19"/>
        <end position="28"/>
    </location>
</feature>
<keyword evidence="5" id="KW-1185">Reference proteome</keyword>
<evidence type="ECO:0000313" key="5">
    <source>
        <dbReference type="Proteomes" id="UP001152049"/>
    </source>
</evidence>
<feature type="domain" description="Xylanolytic transcriptional activator regulatory" evidence="3">
    <location>
        <begin position="333"/>
        <end position="406"/>
    </location>
</feature>
<gene>
    <name evidence="4" type="ORF">NW762_011570</name>
</gene>
<sequence>MQMAPEDNEASLTSGQEIEDIHQEKHQEGGNNVPLSTVSVSLNHPQARASTDQDSLPPVEKKIDDIAKKLEEFGKTLGALQGRPQAGASSPIPMAGPSLVPTIESTATKSYTTPSSAANRVGSALLTPGVEHQGESSLSAQATFANKFFEDAVINKPVGTSITVEMTTVLESLRKALGRNSCQQEQDYLYPHARPLEQGLTLRNLPMPPVGTAFVCLRMAKENPRVRFFWNHEANSVSAFTEYFLKVYSPGEATYTDLIVVNAGLYWLFRECKNATANSNEKTDFGEQAIICRDNLETVLANLPFHQPSTPEATFAMMIAGIYCLEVCKPSAAWNFIATASHMSQTLGIHSIVSMSKVDPETRMQQIRVFWLIYVFEKGLSLRLGRSSTLRDSDITIPVPDTDSRSEIAYFGHLRKMTELARLQGKIYDQLYSPAALVEPQATRTIRARSLASELEAHTTSVEASEIRYLEAMRQAIGNGSLEAFVCTAKVIHLSLFCLIYRAIPAEPNQGTIFGQECINSARRALEAHKECMSVVARLEEDFVESYVNWALLLSPFVPFIVIFCHTIETCNESDLELLSGIIETLQAIPTDAFSSGAKRELHLFKALYDAACKYLEAKPSKADVRFGQWATPSSLIPSPVGQQAAAMTPTSSLPSQTTAMGASFSGNAGWIPESVGPFSDLSTEVDQYGAQLGNWLHMNTEMTRALEGSYFWEDLM</sequence>
<protein>
    <recommendedName>
        <fullName evidence="3">Xylanolytic transcriptional activator regulatory domain-containing protein</fullName>
    </recommendedName>
</protein>
<accession>A0A9W8VAA5</accession>
<keyword evidence="1" id="KW-0539">Nucleus</keyword>
<name>A0A9W8VAA5_9HYPO</name>
<evidence type="ECO:0000259" key="3">
    <source>
        <dbReference type="SMART" id="SM00906"/>
    </source>
</evidence>
<dbReference type="Pfam" id="PF04082">
    <property type="entry name" value="Fungal_trans"/>
    <property type="match status" value="1"/>
</dbReference>
<evidence type="ECO:0000256" key="2">
    <source>
        <dbReference type="SAM" id="MobiDB-lite"/>
    </source>
</evidence>
<feature type="compositionally biased region" description="Polar residues" evidence="2">
    <location>
        <begin position="29"/>
        <end position="54"/>
    </location>
</feature>
<dbReference type="GO" id="GO:0006351">
    <property type="term" value="P:DNA-templated transcription"/>
    <property type="evidence" value="ECO:0007669"/>
    <property type="project" value="InterPro"/>
</dbReference>
<dbReference type="EMBL" id="JAOQAZ010000029">
    <property type="protein sequence ID" value="KAJ4250920.1"/>
    <property type="molecule type" value="Genomic_DNA"/>
</dbReference>
<evidence type="ECO:0000256" key="1">
    <source>
        <dbReference type="ARBA" id="ARBA00023242"/>
    </source>
</evidence>